<reference evidence="1" key="1">
    <citation type="submission" date="2014-11" db="EMBL/GenBank/DDBJ databases">
        <authorList>
            <person name="Amaro Gonzalez C."/>
        </authorList>
    </citation>
    <scope>NUCLEOTIDE SEQUENCE</scope>
</reference>
<accession>A0A0E9VNJ4</accession>
<protein>
    <submittedName>
        <fullName evidence="1">Uncharacterized protein</fullName>
    </submittedName>
</protein>
<sequence length="28" mass="3019">MALLKFELMSTGNTDFIKEQGGAEMGAK</sequence>
<proteinExistence type="predicted"/>
<dbReference type="EMBL" id="GBXM01029794">
    <property type="protein sequence ID" value="JAH78783.1"/>
    <property type="molecule type" value="Transcribed_RNA"/>
</dbReference>
<organism evidence="1">
    <name type="scientific">Anguilla anguilla</name>
    <name type="common">European freshwater eel</name>
    <name type="synonym">Muraena anguilla</name>
    <dbReference type="NCBI Taxonomy" id="7936"/>
    <lineage>
        <taxon>Eukaryota</taxon>
        <taxon>Metazoa</taxon>
        <taxon>Chordata</taxon>
        <taxon>Craniata</taxon>
        <taxon>Vertebrata</taxon>
        <taxon>Euteleostomi</taxon>
        <taxon>Actinopterygii</taxon>
        <taxon>Neopterygii</taxon>
        <taxon>Teleostei</taxon>
        <taxon>Anguilliformes</taxon>
        <taxon>Anguillidae</taxon>
        <taxon>Anguilla</taxon>
    </lineage>
</organism>
<reference evidence="1" key="2">
    <citation type="journal article" date="2015" name="Fish Shellfish Immunol.">
        <title>Early steps in the European eel (Anguilla anguilla)-Vibrio vulnificus interaction in the gills: Role of the RtxA13 toxin.</title>
        <authorList>
            <person name="Callol A."/>
            <person name="Pajuelo D."/>
            <person name="Ebbesson L."/>
            <person name="Teles M."/>
            <person name="MacKenzie S."/>
            <person name="Amaro C."/>
        </authorList>
    </citation>
    <scope>NUCLEOTIDE SEQUENCE</scope>
</reference>
<evidence type="ECO:0000313" key="1">
    <source>
        <dbReference type="EMBL" id="JAH78783.1"/>
    </source>
</evidence>
<name>A0A0E9VNJ4_ANGAN</name>
<dbReference type="AlphaFoldDB" id="A0A0E9VNJ4"/>